<dbReference type="SMART" id="SM00267">
    <property type="entry name" value="GGDEF"/>
    <property type="match status" value="1"/>
</dbReference>
<keyword evidence="2" id="KW-0973">c-di-GMP</keyword>
<feature type="transmembrane region" description="Helical" evidence="3">
    <location>
        <begin position="131"/>
        <end position="151"/>
    </location>
</feature>
<evidence type="ECO:0000256" key="1">
    <source>
        <dbReference type="ARBA" id="ARBA00012282"/>
    </source>
</evidence>
<proteinExistence type="predicted"/>
<feature type="transmembrane region" description="Helical" evidence="3">
    <location>
        <begin position="47"/>
        <end position="65"/>
    </location>
</feature>
<dbReference type="SUPFAM" id="SSF55785">
    <property type="entry name" value="PYP-like sensor domain (PAS domain)"/>
    <property type="match status" value="2"/>
</dbReference>
<dbReference type="InterPro" id="IPR035965">
    <property type="entry name" value="PAS-like_dom_sf"/>
</dbReference>
<dbReference type="Proteomes" id="UP000547614">
    <property type="component" value="Unassembled WGS sequence"/>
</dbReference>
<evidence type="ECO:0000313" key="8">
    <source>
        <dbReference type="EMBL" id="MBB3189240.1"/>
    </source>
</evidence>
<feature type="domain" description="PAS" evidence="4">
    <location>
        <begin position="590"/>
        <end position="663"/>
    </location>
</feature>
<dbReference type="GO" id="GO:0071111">
    <property type="term" value="F:cyclic-guanylate-specific phosphodiesterase activity"/>
    <property type="evidence" value="ECO:0007669"/>
    <property type="project" value="UniProtKB-EC"/>
</dbReference>
<dbReference type="SMART" id="SM00052">
    <property type="entry name" value="EAL"/>
    <property type="match status" value="1"/>
</dbReference>
<dbReference type="EC" id="3.1.4.52" evidence="1"/>
<sequence>MERIHRHLALKVAVLMLLCGMLTMAGAGLLTVFALDTLPAALSLRPASVSGILIGLGLLATLYEAPAWRRGLGAGVIGAALAGLTSGLVSPMAASLPSILVQWLALPFSSSWLVGLTGLCLLVGQRGPGRLLWPVTGLLLFLCGAQSLVTYTLEAKLPAWPGWAPFSSIITGVYALLLGLVMAGLSRWPPVMPSLGRHARSVAILGVVAACLIGYALGWQRYTTTLQHGEQLLDTLKASMVQAQEDHQQLMWRMAERWSVQDGWPAPVMREREAESYLRDIPDLQGIALLEGDEPRLAWAALRRPQMRRWLEAQLATNATPATRRAVWRFPDAAQPAMALFSMPLAGTSGQWLLSVHDLSMMLAGSLTLLPPAYAIHIEHEARRLHELAHDDHRHGEGRGAMIPLGQRQVPLPGGHTLELILHVTPTHLTLSVLPPLSVGMAVLALSFLLALSLALIALGQARERQLAATQERFRSLFTHHPDAVYEFDLAGLFVNGNEALTRITGHPLPSLIGRHFNAFIEEESRATTQASFDAAAAGQGQHYETRGIHASGRPYMLEVTNLPIIVDERVVGVYGICRDVTRRKAHEEQLRLLKRAIEASPNGIIIADALQADLPLVYVNETFCTLTGYAKEEALGRNCRFLQGPDTDPEALATIRAAFADRTDVQVILRNYRQDGTPFWNQLFIGPVLDASGRCTHLIGIQQDITQHREYEARLSYQETHDLLTGLPNRQYFETRLEHAYLMRQRQPRELVVLYIDLDGFKPINDGLGHQVGDQLLVAVAKRLKALLRADDALVRLGGDEFAIALYHLDEPCDATGVAERVLRRLAVSFEIGEQVLHISASIGLASSREHAGGALELIQQADLAMQEAKAQGGNTWQWHGGDDIPEVGEHVALRRELQEAIHSDQFEVYYQPIVDSVTGRLRSIEALIRWHHPTHGLVSPGRFIPLAEKTGQIVAIGQWVLRRACRDMAALQAAGGSALPVAVNISPLQFRRAGFLDNVKAVLEDTGLPPARLELEVTEGMLMTGTRQAIERLTALRALGVQVAIDDFGTGFSSLAYLRQLPINKIKLDRSFIHDLTTNRDNAAIVQGIITMAHHLNLVVVAEGVETRELQEELMRRHCDLLQGFFFSRPVCLAELEALPDRLPAAQDLILPPGGMGDPVRA</sequence>
<dbReference type="InterPro" id="IPR013656">
    <property type="entry name" value="PAS_4"/>
</dbReference>
<feature type="domain" description="PAC" evidence="5">
    <location>
        <begin position="664"/>
        <end position="718"/>
    </location>
</feature>
<feature type="transmembrane region" description="Helical" evidence="3">
    <location>
        <begin position="100"/>
        <end position="124"/>
    </location>
</feature>
<dbReference type="InterPro" id="IPR052155">
    <property type="entry name" value="Biofilm_reg_signaling"/>
</dbReference>
<keyword evidence="3" id="KW-0472">Membrane</keyword>
<dbReference type="PROSITE" id="PS50112">
    <property type="entry name" value="PAS"/>
    <property type="match status" value="2"/>
</dbReference>
<evidence type="ECO:0000259" key="6">
    <source>
        <dbReference type="PROSITE" id="PS50883"/>
    </source>
</evidence>
<evidence type="ECO:0000259" key="4">
    <source>
        <dbReference type="PROSITE" id="PS50112"/>
    </source>
</evidence>
<keyword evidence="9" id="KW-1185">Reference proteome</keyword>
<dbReference type="Gene3D" id="3.20.20.450">
    <property type="entry name" value="EAL domain"/>
    <property type="match status" value="1"/>
</dbReference>
<keyword evidence="3" id="KW-1133">Transmembrane helix</keyword>
<feature type="domain" description="PAC" evidence="5">
    <location>
        <begin position="542"/>
        <end position="593"/>
    </location>
</feature>
<dbReference type="Gene3D" id="3.30.70.270">
    <property type="match status" value="1"/>
</dbReference>
<dbReference type="PANTHER" id="PTHR44757">
    <property type="entry name" value="DIGUANYLATE CYCLASE DGCP"/>
    <property type="match status" value="1"/>
</dbReference>
<dbReference type="PROSITE" id="PS50883">
    <property type="entry name" value="EAL"/>
    <property type="match status" value="1"/>
</dbReference>
<dbReference type="InterPro" id="IPR000014">
    <property type="entry name" value="PAS"/>
</dbReference>
<evidence type="ECO:0000259" key="7">
    <source>
        <dbReference type="PROSITE" id="PS50887"/>
    </source>
</evidence>
<dbReference type="CDD" id="cd00130">
    <property type="entry name" value="PAS"/>
    <property type="match status" value="2"/>
</dbReference>
<dbReference type="InterPro" id="IPR001633">
    <property type="entry name" value="EAL_dom"/>
</dbReference>
<feature type="transmembrane region" description="Helical" evidence="3">
    <location>
        <begin position="72"/>
        <end position="94"/>
    </location>
</feature>
<dbReference type="EMBL" id="JACHXP010000002">
    <property type="protein sequence ID" value="MBB3189240.1"/>
    <property type="molecule type" value="Genomic_DNA"/>
</dbReference>
<dbReference type="Pfam" id="PF00990">
    <property type="entry name" value="GGDEF"/>
    <property type="match status" value="1"/>
</dbReference>
<dbReference type="NCBIfam" id="TIGR00229">
    <property type="entry name" value="sensory_box"/>
    <property type="match status" value="2"/>
</dbReference>
<dbReference type="Pfam" id="PF13426">
    <property type="entry name" value="PAS_9"/>
    <property type="match status" value="1"/>
</dbReference>
<dbReference type="FunFam" id="3.20.20.450:FF:000001">
    <property type="entry name" value="Cyclic di-GMP phosphodiesterase yahA"/>
    <property type="match status" value="1"/>
</dbReference>
<dbReference type="InterPro" id="IPR043128">
    <property type="entry name" value="Rev_trsase/Diguanyl_cyclase"/>
</dbReference>
<feature type="transmembrane region" description="Helical" evidence="3">
    <location>
        <begin position="198"/>
        <end position="219"/>
    </location>
</feature>
<evidence type="ECO:0000313" key="9">
    <source>
        <dbReference type="Proteomes" id="UP000547614"/>
    </source>
</evidence>
<dbReference type="SMART" id="SM00091">
    <property type="entry name" value="PAS"/>
    <property type="match status" value="2"/>
</dbReference>
<dbReference type="Pfam" id="PF08448">
    <property type="entry name" value="PAS_4"/>
    <property type="match status" value="1"/>
</dbReference>
<feature type="domain" description="GGDEF" evidence="7">
    <location>
        <begin position="750"/>
        <end position="883"/>
    </location>
</feature>
<dbReference type="RefSeq" id="WP_343064623.1">
    <property type="nucleotide sequence ID" value="NZ_JACHXP010000002.1"/>
</dbReference>
<accession>A0A839V5F5</accession>
<keyword evidence="3" id="KW-0812">Transmembrane</keyword>
<feature type="transmembrane region" description="Helical" evidence="3">
    <location>
        <begin position="163"/>
        <end position="186"/>
    </location>
</feature>
<organism evidence="8 9">
    <name type="scientific">Halomonas cerina</name>
    <dbReference type="NCBI Taxonomy" id="447424"/>
    <lineage>
        <taxon>Bacteria</taxon>
        <taxon>Pseudomonadati</taxon>
        <taxon>Pseudomonadota</taxon>
        <taxon>Gammaproteobacteria</taxon>
        <taxon>Oceanospirillales</taxon>
        <taxon>Halomonadaceae</taxon>
        <taxon>Halomonas</taxon>
    </lineage>
</organism>
<dbReference type="Pfam" id="PF00563">
    <property type="entry name" value="EAL"/>
    <property type="match status" value="1"/>
</dbReference>
<dbReference type="NCBIfam" id="TIGR00254">
    <property type="entry name" value="GGDEF"/>
    <property type="match status" value="1"/>
</dbReference>
<dbReference type="CDD" id="cd01948">
    <property type="entry name" value="EAL"/>
    <property type="match status" value="1"/>
</dbReference>
<gene>
    <name evidence="8" type="ORF">FHR94_000462</name>
</gene>
<dbReference type="SMART" id="SM00086">
    <property type="entry name" value="PAC"/>
    <property type="match status" value="2"/>
</dbReference>
<dbReference type="InterPro" id="IPR029787">
    <property type="entry name" value="Nucleotide_cyclase"/>
</dbReference>
<dbReference type="InterPro" id="IPR000160">
    <property type="entry name" value="GGDEF_dom"/>
</dbReference>
<dbReference type="PROSITE" id="PS50887">
    <property type="entry name" value="GGDEF"/>
    <property type="match status" value="1"/>
</dbReference>
<dbReference type="PROSITE" id="PS50113">
    <property type="entry name" value="PAC"/>
    <property type="match status" value="2"/>
</dbReference>
<reference evidence="8 9" key="1">
    <citation type="submission" date="2020-08" db="EMBL/GenBank/DDBJ databases">
        <title>Genomic Encyclopedia of Type Strains, Phase III (KMG-III): the genomes of soil and plant-associated and newly described type strains.</title>
        <authorList>
            <person name="Whitman W."/>
        </authorList>
    </citation>
    <scope>NUCLEOTIDE SEQUENCE [LARGE SCALE GENOMIC DNA]</scope>
    <source>
        <strain evidence="8 9">CECT 7282</strain>
    </source>
</reference>
<dbReference type="Gene3D" id="3.30.450.20">
    <property type="entry name" value="PAS domain"/>
    <property type="match status" value="2"/>
</dbReference>
<dbReference type="SUPFAM" id="SSF141868">
    <property type="entry name" value="EAL domain-like"/>
    <property type="match status" value="1"/>
</dbReference>
<dbReference type="InterPro" id="IPR000700">
    <property type="entry name" value="PAS-assoc_C"/>
</dbReference>
<dbReference type="InterPro" id="IPR035919">
    <property type="entry name" value="EAL_sf"/>
</dbReference>
<comment type="caution">
    <text evidence="8">The sequence shown here is derived from an EMBL/GenBank/DDBJ whole genome shotgun (WGS) entry which is preliminary data.</text>
</comment>
<protein>
    <recommendedName>
        <fullName evidence="1">cyclic-guanylate-specific phosphodiesterase</fullName>
        <ecNumber evidence="1">3.1.4.52</ecNumber>
    </recommendedName>
</protein>
<feature type="domain" description="PAS" evidence="4">
    <location>
        <begin position="470"/>
        <end position="540"/>
    </location>
</feature>
<feature type="transmembrane region" description="Helical" evidence="3">
    <location>
        <begin position="12"/>
        <end position="35"/>
    </location>
</feature>
<evidence type="ECO:0000256" key="3">
    <source>
        <dbReference type="SAM" id="Phobius"/>
    </source>
</evidence>
<dbReference type="AlphaFoldDB" id="A0A839V5F5"/>
<dbReference type="InterPro" id="IPR001610">
    <property type="entry name" value="PAC"/>
</dbReference>
<evidence type="ECO:0000256" key="2">
    <source>
        <dbReference type="ARBA" id="ARBA00022636"/>
    </source>
</evidence>
<evidence type="ECO:0000259" key="5">
    <source>
        <dbReference type="PROSITE" id="PS50113"/>
    </source>
</evidence>
<dbReference type="PANTHER" id="PTHR44757:SF2">
    <property type="entry name" value="BIOFILM ARCHITECTURE MAINTENANCE PROTEIN MBAA"/>
    <property type="match status" value="1"/>
</dbReference>
<dbReference type="SUPFAM" id="SSF55073">
    <property type="entry name" value="Nucleotide cyclase"/>
    <property type="match status" value="1"/>
</dbReference>
<dbReference type="CDD" id="cd01949">
    <property type="entry name" value="GGDEF"/>
    <property type="match status" value="1"/>
</dbReference>
<name>A0A839V5F5_9GAMM</name>
<feature type="domain" description="EAL" evidence="6">
    <location>
        <begin position="892"/>
        <end position="1146"/>
    </location>
</feature>